<comment type="catalytic activity">
    <reaction evidence="1">
        <text>Thiol-dependent hydrolysis of ester, thioester, amide, peptide and isopeptide bonds formed by the C-terminal Gly of ubiquitin (a 76-residue protein attached to proteins as an intracellular targeting signal).</text>
        <dbReference type="EC" id="3.4.19.12"/>
    </reaction>
</comment>
<evidence type="ECO:0000256" key="1">
    <source>
        <dbReference type="ARBA" id="ARBA00000707"/>
    </source>
</evidence>
<dbReference type="Pfam" id="PF12359">
    <property type="entry name" value="DUF3645"/>
    <property type="match status" value="1"/>
</dbReference>
<protein>
    <recommendedName>
        <fullName evidence="2">ubiquitinyl hydrolase 1</fullName>
        <ecNumber evidence="2">3.4.19.12</ecNumber>
    </recommendedName>
</protein>
<evidence type="ECO:0000313" key="10">
    <source>
        <dbReference type="Proteomes" id="UP001295740"/>
    </source>
</evidence>
<gene>
    <name evidence="9" type="ORF">KHLLAP_LOCUS8613</name>
</gene>
<evidence type="ECO:0000256" key="4">
    <source>
        <dbReference type="ARBA" id="ARBA00022786"/>
    </source>
</evidence>
<evidence type="ECO:0000256" key="2">
    <source>
        <dbReference type="ARBA" id="ARBA00012759"/>
    </source>
</evidence>
<evidence type="ECO:0000256" key="3">
    <source>
        <dbReference type="ARBA" id="ARBA00022670"/>
    </source>
</evidence>
<keyword evidence="3" id="KW-0645">Protease</keyword>
<evidence type="ECO:0000313" key="9">
    <source>
        <dbReference type="EMBL" id="CAJ2508145.1"/>
    </source>
</evidence>
<keyword evidence="5" id="KW-0378">Hydrolase</keyword>
<reference evidence="9" key="1">
    <citation type="submission" date="2023-10" db="EMBL/GenBank/DDBJ databases">
        <authorList>
            <person name="Hackl T."/>
        </authorList>
    </citation>
    <scope>NUCLEOTIDE SEQUENCE</scope>
</reference>
<evidence type="ECO:0000256" key="7">
    <source>
        <dbReference type="SAM" id="Phobius"/>
    </source>
</evidence>
<keyword evidence="4" id="KW-0833">Ubl conjugation pathway</keyword>
<dbReference type="AlphaFoldDB" id="A0AAI8YKJ3"/>
<keyword evidence="10" id="KW-1185">Reference proteome</keyword>
<dbReference type="PANTHER" id="PTHR13367:SF34">
    <property type="match status" value="1"/>
</dbReference>
<dbReference type="InterPro" id="IPR022105">
    <property type="entry name" value="DUF3645"/>
</dbReference>
<name>A0AAI8YKJ3_9PEZI</name>
<proteinExistence type="predicted"/>
<evidence type="ECO:0000259" key="8">
    <source>
        <dbReference type="Pfam" id="PF12359"/>
    </source>
</evidence>
<evidence type="ECO:0000256" key="6">
    <source>
        <dbReference type="ARBA" id="ARBA00022807"/>
    </source>
</evidence>
<keyword evidence="7" id="KW-1133">Transmembrane helix</keyword>
<keyword evidence="7" id="KW-0472">Membrane</keyword>
<organism evidence="9 10">
    <name type="scientific">Anthostomella pinea</name>
    <dbReference type="NCBI Taxonomy" id="933095"/>
    <lineage>
        <taxon>Eukaryota</taxon>
        <taxon>Fungi</taxon>
        <taxon>Dikarya</taxon>
        <taxon>Ascomycota</taxon>
        <taxon>Pezizomycotina</taxon>
        <taxon>Sordariomycetes</taxon>
        <taxon>Xylariomycetidae</taxon>
        <taxon>Xylariales</taxon>
        <taxon>Xylariaceae</taxon>
        <taxon>Anthostomella</taxon>
    </lineage>
</organism>
<dbReference type="GO" id="GO:0006508">
    <property type="term" value="P:proteolysis"/>
    <property type="evidence" value="ECO:0007669"/>
    <property type="project" value="UniProtKB-KW"/>
</dbReference>
<dbReference type="InterPro" id="IPR051346">
    <property type="entry name" value="OTU_Deubiquitinase"/>
</dbReference>
<feature type="domain" description="DUF3645" evidence="8">
    <location>
        <begin position="48"/>
        <end position="73"/>
    </location>
</feature>
<accession>A0AAI8YKJ3</accession>
<keyword evidence="6" id="KW-0788">Thiol protease</keyword>
<dbReference type="PANTHER" id="PTHR13367">
    <property type="entry name" value="UBIQUITIN THIOESTERASE"/>
    <property type="match status" value="1"/>
</dbReference>
<dbReference type="GO" id="GO:0004843">
    <property type="term" value="F:cysteine-type deubiquitinase activity"/>
    <property type="evidence" value="ECO:0007669"/>
    <property type="project" value="UniProtKB-EC"/>
</dbReference>
<keyword evidence="7" id="KW-0812">Transmembrane</keyword>
<dbReference type="EC" id="3.4.19.12" evidence="2"/>
<sequence length="457" mass="52051">MYITKSDLSAQEIDLVEKSATLWTETNRPQILLLCGLLGDGMLLFVLITVPFRAKDTPALRSEFSHPNVVIALALLSYYYRGFNNNELFAAFVHLIKSDQAEITYQEWVGDFNGLAESFTTLKGVNMKDRPQCIAKLFPSFRHGKSVVDYYVSYLVFPKEMKEFPHKLSASGWDIGQVRERLTTGFSGTVDSRHLLPLEVAYLELQEQKHTKFAAWLKLHEDSKQAVVFIDSNDEICVVDRSDRVDLLRGSSFQSRLDACLVFLDEAHTRGIDLVLPLESRAAVTLGLRLTRDRLVQACMRMRKLGKGQTVVFCVSEERQTKDLEAARKTDASTITVADILEWSMHETLDDVRRNMPLWAVQGERFVRQGKIWNAANNQDDQSRLTKEGAEKLLETEAQSLDHRYRPCPDPTGPKIFAMSDEPVVQQIAAHCEQFEITQFKLSALQEEQERELSPEL</sequence>
<evidence type="ECO:0000256" key="5">
    <source>
        <dbReference type="ARBA" id="ARBA00022801"/>
    </source>
</evidence>
<comment type="caution">
    <text evidence="9">The sequence shown here is derived from an EMBL/GenBank/DDBJ whole genome shotgun (WGS) entry which is preliminary data.</text>
</comment>
<dbReference type="EMBL" id="CAUWAG010000010">
    <property type="protein sequence ID" value="CAJ2508145.1"/>
    <property type="molecule type" value="Genomic_DNA"/>
</dbReference>
<dbReference type="Proteomes" id="UP001295740">
    <property type="component" value="Unassembled WGS sequence"/>
</dbReference>
<feature type="transmembrane region" description="Helical" evidence="7">
    <location>
        <begin position="31"/>
        <end position="52"/>
    </location>
</feature>